<dbReference type="Proteomes" id="UP000215596">
    <property type="component" value="Unassembled WGS sequence"/>
</dbReference>
<accession>A0A268EH05</accession>
<reference evidence="1 2" key="1">
    <citation type="submission" date="2017-07" db="EMBL/GenBank/DDBJ databases">
        <title>Isolation and whole genome analysis of endospore-forming bacteria from heroin.</title>
        <authorList>
            <person name="Kalinowski J."/>
            <person name="Ahrens B."/>
            <person name="Al-Dilaimi A."/>
            <person name="Winkler A."/>
            <person name="Wibberg D."/>
            <person name="Schleenbecker U."/>
            <person name="Ruckert C."/>
            <person name="Wolfel R."/>
            <person name="Grass G."/>
        </authorList>
    </citation>
    <scope>NUCLEOTIDE SEQUENCE [LARGE SCALE GENOMIC DNA]</scope>
    <source>
        <strain evidence="1 2">7537-G1</strain>
    </source>
</reference>
<dbReference type="AlphaFoldDB" id="A0A268EH05"/>
<dbReference type="EMBL" id="NPBY01000079">
    <property type="protein sequence ID" value="PAD72411.1"/>
    <property type="molecule type" value="Genomic_DNA"/>
</dbReference>
<sequence>MNVKGSVYRADIFDRFRPPDEPAVVANCAQCDGEIYAGDEVKRTPDGETLHNGYGYDCAKEYADLRTFNAMGTINIRGEID</sequence>
<dbReference type="OrthoDB" id="2663710at2"/>
<dbReference type="RefSeq" id="WP_095267610.1">
    <property type="nucleotide sequence ID" value="NZ_NPBY01000079.1"/>
</dbReference>
<evidence type="ECO:0000313" key="2">
    <source>
        <dbReference type="Proteomes" id="UP000215596"/>
    </source>
</evidence>
<proteinExistence type="predicted"/>
<name>A0A268EH05_9BACL</name>
<organism evidence="1 2">
    <name type="scientific">Paenibacillus campinasensis</name>
    <dbReference type="NCBI Taxonomy" id="66347"/>
    <lineage>
        <taxon>Bacteria</taxon>
        <taxon>Bacillati</taxon>
        <taxon>Bacillota</taxon>
        <taxon>Bacilli</taxon>
        <taxon>Bacillales</taxon>
        <taxon>Paenibacillaceae</taxon>
        <taxon>Paenibacillus</taxon>
    </lineage>
</organism>
<evidence type="ECO:0000313" key="1">
    <source>
        <dbReference type="EMBL" id="PAD72411.1"/>
    </source>
</evidence>
<protein>
    <submittedName>
        <fullName evidence="1">Uncharacterized protein</fullName>
    </submittedName>
</protein>
<comment type="caution">
    <text evidence="1">The sequence shown here is derived from an EMBL/GenBank/DDBJ whole genome shotgun (WGS) entry which is preliminary data.</text>
</comment>
<gene>
    <name evidence="1" type="ORF">CHH67_22485</name>
</gene>